<comment type="caution">
    <text evidence="2">The sequence shown here is derived from an EMBL/GenBank/DDBJ whole genome shotgun (WGS) entry which is preliminary data.</text>
</comment>
<feature type="transmembrane region" description="Helical" evidence="1">
    <location>
        <begin position="72"/>
        <end position="95"/>
    </location>
</feature>
<accession>A0A0F9W327</accession>
<reference evidence="2" key="1">
    <citation type="journal article" date="2015" name="Nature">
        <title>Complex archaea that bridge the gap between prokaryotes and eukaryotes.</title>
        <authorList>
            <person name="Spang A."/>
            <person name="Saw J.H."/>
            <person name="Jorgensen S.L."/>
            <person name="Zaremba-Niedzwiedzka K."/>
            <person name="Martijn J."/>
            <person name="Lind A.E."/>
            <person name="van Eijk R."/>
            <person name="Schleper C."/>
            <person name="Guy L."/>
            <person name="Ettema T.J."/>
        </authorList>
    </citation>
    <scope>NUCLEOTIDE SEQUENCE</scope>
</reference>
<dbReference type="AlphaFoldDB" id="A0A0F9W327"/>
<organism evidence="2">
    <name type="scientific">marine sediment metagenome</name>
    <dbReference type="NCBI Taxonomy" id="412755"/>
    <lineage>
        <taxon>unclassified sequences</taxon>
        <taxon>metagenomes</taxon>
        <taxon>ecological metagenomes</taxon>
    </lineage>
</organism>
<proteinExistence type="predicted"/>
<keyword evidence="1" id="KW-0812">Transmembrane</keyword>
<evidence type="ECO:0000256" key="1">
    <source>
        <dbReference type="SAM" id="Phobius"/>
    </source>
</evidence>
<dbReference type="EMBL" id="LAZR01000237">
    <property type="protein sequence ID" value="KKN80066.1"/>
    <property type="molecule type" value="Genomic_DNA"/>
</dbReference>
<evidence type="ECO:0000313" key="2">
    <source>
        <dbReference type="EMBL" id="KKN80066.1"/>
    </source>
</evidence>
<protein>
    <submittedName>
        <fullName evidence="2">Uncharacterized protein</fullName>
    </submittedName>
</protein>
<sequence>MQVYDADYERIGRWLDGEAVELTAAERAVADEIRRDELLLDAPIDGRGQHEAMARARRRLSAELGRPRRRKLVLAALTGVEAAAVAALLVMVWTFHVVSNGNGPPSIMSLETFVQVTGQTDGPEEMDLIEDELDRLRAEMLVELPEDDSDAALEDLQEQLDELWLDGPPDIWAES</sequence>
<name>A0A0F9W327_9ZZZZ</name>
<gene>
    <name evidence="2" type="ORF">LCGC14_0333540</name>
</gene>
<keyword evidence="1" id="KW-1133">Transmembrane helix</keyword>
<keyword evidence="1" id="KW-0472">Membrane</keyword>